<evidence type="ECO:0000256" key="6">
    <source>
        <dbReference type="ARBA" id="ARBA00023274"/>
    </source>
</evidence>
<organism evidence="9 10">
    <name type="scientific">Lodderomyces beijingensis</name>
    <dbReference type="NCBI Taxonomy" id="1775926"/>
    <lineage>
        <taxon>Eukaryota</taxon>
        <taxon>Fungi</taxon>
        <taxon>Dikarya</taxon>
        <taxon>Ascomycota</taxon>
        <taxon>Saccharomycotina</taxon>
        <taxon>Pichiomycetes</taxon>
        <taxon>Debaryomycetaceae</taxon>
        <taxon>Candida/Lodderomyces clade</taxon>
        <taxon>Lodderomyces</taxon>
    </lineage>
</organism>
<evidence type="ECO:0000256" key="4">
    <source>
        <dbReference type="ARBA" id="ARBA00022980"/>
    </source>
</evidence>
<dbReference type="Proteomes" id="UP001497383">
    <property type="component" value="Chromosome 7"/>
</dbReference>
<comment type="similarity">
    <text evidence="2">Belongs to the mitochondrion-specific ribosomal protein mL46 family.</text>
</comment>
<dbReference type="RefSeq" id="XP_066832605.1">
    <property type="nucleotide sequence ID" value="XM_066976024.1"/>
</dbReference>
<keyword evidence="10" id="KW-1185">Reference proteome</keyword>
<dbReference type="EMBL" id="OZ022411">
    <property type="protein sequence ID" value="CAK9441799.1"/>
    <property type="molecule type" value="Genomic_DNA"/>
</dbReference>
<keyword evidence="3" id="KW-0809">Transit peptide</keyword>
<dbReference type="InterPro" id="IPR033650">
    <property type="entry name" value="Ribosomal_mL46_NUDIX"/>
</dbReference>
<sequence length="284" mass="33172">MMVKNGPLLSRIVRLYSSHAAAESATPTISSTLILSRPPVITHEASAFETQFYKYQSELWRRLMWTFPKWFYFKTGTLAEQRYKVINKNPVSDDRKVLFPRGRPDLRHSRDRRFREYIRAPKTYKEEDELVGIDQSEQKESELTKKIVPNSRTTEADRLNDTTSLERQLSRTLFLAVQRKGETSWKLPSFKEQPGELIPLHLLAEQGLRSIGGSAINYFNVAKTPCHHEGDAKSREYFIKSHILSGVFEPQSEDIKFQWLTKQELKDSLPKEYYERVSHLFNDV</sequence>
<protein>
    <recommendedName>
        <fullName evidence="7">Large ribosomal subunit protein mL46</fullName>
    </recommendedName>
</protein>
<dbReference type="PANTHER" id="PTHR13124:SF12">
    <property type="entry name" value="LARGE RIBOSOMAL SUBUNIT PROTEIN ML46"/>
    <property type="match status" value="1"/>
</dbReference>
<accession>A0ABP0ZTI0</accession>
<dbReference type="Gene3D" id="3.90.79.10">
    <property type="entry name" value="Nucleoside Triphosphate Pyrophosphohydrolase"/>
    <property type="match status" value="1"/>
</dbReference>
<keyword evidence="5" id="KW-0496">Mitochondrion</keyword>
<dbReference type="Pfam" id="PF11788">
    <property type="entry name" value="MRP-L46"/>
    <property type="match status" value="1"/>
</dbReference>
<evidence type="ECO:0000256" key="7">
    <source>
        <dbReference type="ARBA" id="ARBA00035190"/>
    </source>
</evidence>
<evidence type="ECO:0000313" key="9">
    <source>
        <dbReference type="EMBL" id="CAK9441799.1"/>
    </source>
</evidence>
<gene>
    <name evidence="9" type="ORF">LODBEIA_P56670</name>
</gene>
<evidence type="ECO:0000256" key="2">
    <source>
        <dbReference type="ARBA" id="ARBA00009070"/>
    </source>
</evidence>
<evidence type="ECO:0000256" key="3">
    <source>
        <dbReference type="ARBA" id="ARBA00022946"/>
    </source>
</evidence>
<name>A0ABP0ZTI0_9ASCO</name>
<dbReference type="GeneID" id="92210863"/>
<evidence type="ECO:0000313" key="10">
    <source>
        <dbReference type="Proteomes" id="UP001497383"/>
    </source>
</evidence>
<comment type="subcellular location">
    <subcellularLocation>
        <location evidence="1">Mitochondrion</location>
    </subcellularLocation>
</comment>
<keyword evidence="6" id="KW-0687">Ribonucleoprotein</keyword>
<evidence type="ECO:0000256" key="1">
    <source>
        <dbReference type="ARBA" id="ARBA00004173"/>
    </source>
</evidence>
<dbReference type="CDD" id="cd04661">
    <property type="entry name" value="NUDIX_MRP_L46"/>
    <property type="match status" value="1"/>
</dbReference>
<proteinExistence type="inferred from homology"/>
<reference evidence="9 10" key="1">
    <citation type="submission" date="2024-03" db="EMBL/GenBank/DDBJ databases">
        <authorList>
            <person name="Brejova B."/>
        </authorList>
    </citation>
    <scope>NUCLEOTIDE SEQUENCE [LARGE SCALE GENOMIC DNA]</scope>
    <source>
        <strain evidence="9 10">CBS 14171</strain>
    </source>
</reference>
<dbReference type="InterPro" id="IPR040008">
    <property type="entry name" value="Ribosomal_mL46"/>
</dbReference>
<evidence type="ECO:0000259" key="8">
    <source>
        <dbReference type="Pfam" id="PF11788"/>
    </source>
</evidence>
<dbReference type="InterPro" id="IPR021757">
    <property type="entry name" value="Ribosomal_mL46_N"/>
</dbReference>
<keyword evidence="4" id="KW-0689">Ribosomal protein</keyword>
<feature type="domain" description="Large ribosomal subunit protein mL46 N-terminal" evidence="8">
    <location>
        <begin position="28"/>
        <end position="157"/>
    </location>
</feature>
<dbReference type="PANTHER" id="PTHR13124">
    <property type="entry name" value="39S RIBOSOMAL PROTEIN L46, MITOCHONDRIAL PRECURSOR-RELATED"/>
    <property type="match status" value="1"/>
</dbReference>
<evidence type="ECO:0000256" key="5">
    <source>
        <dbReference type="ARBA" id="ARBA00023128"/>
    </source>
</evidence>